<feature type="transmembrane region" description="Helical" evidence="8">
    <location>
        <begin position="39"/>
        <end position="60"/>
    </location>
</feature>
<organism evidence="10 11">
    <name type="scientific">Oryzomicrobium terrae</name>
    <dbReference type="NCBI Taxonomy" id="1735038"/>
    <lineage>
        <taxon>Bacteria</taxon>
        <taxon>Pseudomonadati</taxon>
        <taxon>Pseudomonadota</taxon>
        <taxon>Betaproteobacteria</taxon>
        <taxon>Rhodocyclales</taxon>
        <taxon>Rhodocyclaceae</taxon>
        <taxon>Oryzomicrobium</taxon>
    </lineage>
</organism>
<dbReference type="PANTHER" id="PTHR30576">
    <property type="entry name" value="COLANIC BIOSYNTHESIS UDP-GLUCOSE LIPID CARRIER TRANSFERASE"/>
    <property type="match status" value="1"/>
</dbReference>
<dbReference type="PANTHER" id="PTHR30576:SF21">
    <property type="entry name" value="UDP-GLUCOSE:UNDECAPRENYL-PHOSPHATE GLUCOSE-1-PHOSPHATE TRANSFERASE"/>
    <property type="match status" value="1"/>
</dbReference>
<evidence type="ECO:0000256" key="8">
    <source>
        <dbReference type="SAM" id="Phobius"/>
    </source>
</evidence>
<keyword evidence="11" id="KW-1185">Reference proteome</keyword>
<dbReference type="Proteomes" id="UP000323671">
    <property type="component" value="Chromosome"/>
</dbReference>
<dbReference type="InterPro" id="IPR036291">
    <property type="entry name" value="NAD(P)-bd_dom_sf"/>
</dbReference>
<comment type="subcellular location">
    <subcellularLocation>
        <location evidence="1">Membrane</location>
        <topology evidence="1">Multi-pass membrane protein</topology>
    </subcellularLocation>
</comment>
<dbReference type="Pfam" id="PF02397">
    <property type="entry name" value="Bac_transf"/>
    <property type="match status" value="1"/>
</dbReference>
<feature type="domain" description="Bacterial sugar transferase" evidence="9">
    <location>
        <begin position="296"/>
        <end position="480"/>
    </location>
</feature>
<dbReference type="NCBIfam" id="TIGR03023">
    <property type="entry name" value="WcaJ_sugtrans"/>
    <property type="match status" value="1"/>
</dbReference>
<sequence length="486" mass="54718">MNTTTDPALQAAASVPPPHSHSHSSRFRRPAYPGLGRDNVLSIIEALLEPLVLVLTLWVVDVRVNGALTPPILIVSLVLFSVTFPGPSRLRQPWTRALRGILTSWVVITSLILFCGYATRYIHQFEPRTIETWLWLAPISLVASHLVFRLAAPRLMLAQQAPRRAIIVGINEQGAELARRIAANPYSGVSVLGFFDDRHPARIAEEGDFTLLGAIRDLPEFVKHNRVQILYLSLPMATQPRILQLLDELRDTTASIYFVPDIFLTDLIQGRMDSMCDMPVVAVCETPFTGANGFVKRLSDVVLASLILVLISPLLLLIALAVRLTSKGPVIFRQRRYGLDGQEIIVYKFRSMVVCEDGGTIDQAHKHDARITPLGAFLRKNSLDELPQFVNVLQGRMSIVGPRPHAVAHNELYRKLIKGYMIRHKVKPGITGWAQVNGCRGETDTLEKMRARIDYDLDYLRNWSLRLDLFIILKTVWVMFRDQQAY</sequence>
<dbReference type="SUPFAM" id="SSF51735">
    <property type="entry name" value="NAD(P)-binding Rossmann-fold domains"/>
    <property type="match status" value="1"/>
</dbReference>
<evidence type="ECO:0000256" key="6">
    <source>
        <dbReference type="ARBA" id="ARBA00023136"/>
    </source>
</evidence>
<evidence type="ECO:0000259" key="9">
    <source>
        <dbReference type="Pfam" id="PF02397"/>
    </source>
</evidence>
<reference evidence="10 11" key="1">
    <citation type="submission" date="2017-07" db="EMBL/GenBank/DDBJ databases">
        <title>Complete genome sequence of Oryzomicrobium terrae TPP412.</title>
        <authorList>
            <person name="Chiu L.-W."/>
            <person name="Lo K.-J."/>
            <person name="Tsai Y.-M."/>
            <person name="Lin S.-S."/>
            <person name="Kuo C.-H."/>
            <person name="Liu C.-T."/>
        </authorList>
    </citation>
    <scope>NUCLEOTIDE SEQUENCE [LARGE SCALE GENOMIC DNA]</scope>
    <source>
        <strain evidence="10 11">TPP412</strain>
    </source>
</reference>
<keyword evidence="5 8" id="KW-1133">Transmembrane helix</keyword>
<dbReference type="InterPro" id="IPR017473">
    <property type="entry name" value="Undecaprenyl-P_gluc_Ptfrase"/>
</dbReference>
<evidence type="ECO:0000256" key="3">
    <source>
        <dbReference type="ARBA" id="ARBA00022679"/>
    </source>
</evidence>
<dbReference type="GO" id="GO:0016020">
    <property type="term" value="C:membrane"/>
    <property type="evidence" value="ECO:0007669"/>
    <property type="project" value="UniProtKB-SubCell"/>
</dbReference>
<evidence type="ECO:0000256" key="4">
    <source>
        <dbReference type="ARBA" id="ARBA00022692"/>
    </source>
</evidence>
<dbReference type="RefSeq" id="WP_082396984.1">
    <property type="nucleotide sequence ID" value="NZ_CP022579.1"/>
</dbReference>
<feature type="transmembrane region" description="Helical" evidence="8">
    <location>
        <begin position="66"/>
        <end position="85"/>
    </location>
</feature>
<proteinExistence type="inferred from homology"/>
<dbReference type="GO" id="GO:0089702">
    <property type="term" value="F:undecaprenyl-phosphate glucose phosphotransferase activity"/>
    <property type="evidence" value="ECO:0007669"/>
    <property type="project" value="TreeGrafter"/>
</dbReference>
<dbReference type="EMBL" id="CP022579">
    <property type="protein sequence ID" value="QEL65375.1"/>
    <property type="molecule type" value="Genomic_DNA"/>
</dbReference>
<keyword evidence="6 8" id="KW-0472">Membrane</keyword>
<evidence type="ECO:0000256" key="2">
    <source>
        <dbReference type="ARBA" id="ARBA00006464"/>
    </source>
</evidence>
<dbReference type="GO" id="GO:0009242">
    <property type="term" value="P:colanic acid biosynthetic process"/>
    <property type="evidence" value="ECO:0007669"/>
    <property type="project" value="TreeGrafter"/>
</dbReference>
<protein>
    <submittedName>
        <fullName evidence="10">Putative glycosyltransferase</fullName>
    </submittedName>
</protein>
<dbReference type="InterPro" id="IPR003362">
    <property type="entry name" value="Bact_transf"/>
</dbReference>
<feature type="compositionally biased region" description="Basic residues" evidence="7">
    <location>
        <begin position="20"/>
        <end position="29"/>
    </location>
</feature>
<comment type="similarity">
    <text evidence="2">Belongs to the bacterial sugar transferase family.</text>
</comment>
<gene>
    <name evidence="10" type="primary">gumD</name>
    <name evidence="10" type="ORF">OTERR_18990</name>
</gene>
<evidence type="ECO:0000256" key="5">
    <source>
        <dbReference type="ARBA" id="ARBA00022989"/>
    </source>
</evidence>
<evidence type="ECO:0000313" key="10">
    <source>
        <dbReference type="EMBL" id="QEL65375.1"/>
    </source>
</evidence>
<dbReference type="Gene3D" id="3.40.50.720">
    <property type="entry name" value="NAD(P)-binding Rossmann-like Domain"/>
    <property type="match status" value="1"/>
</dbReference>
<dbReference type="NCBIfam" id="TIGR03025">
    <property type="entry name" value="EPS_sugtrans"/>
    <property type="match status" value="1"/>
</dbReference>
<dbReference type="AlphaFoldDB" id="A0A5C1E9L2"/>
<feature type="transmembrane region" description="Helical" evidence="8">
    <location>
        <begin position="97"/>
        <end position="120"/>
    </location>
</feature>
<keyword evidence="4 8" id="KW-0812">Transmembrane</keyword>
<feature type="region of interest" description="Disordered" evidence="7">
    <location>
        <begin position="1"/>
        <end position="30"/>
    </location>
</feature>
<dbReference type="Pfam" id="PF13727">
    <property type="entry name" value="CoA_binding_3"/>
    <property type="match status" value="1"/>
</dbReference>
<dbReference type="InterPro" id="IPR017475">
    <property type="entry name" value="EPS_sugar_tfrase"/>
</dbReference>
<feature type="transmembrane region" description="Helical" evidence="8">
    <location>
        <begin position="132"/>
        <end position="152"/>
    </location>
</feature>
<evidence type="ECO:0000256" key="7">
    <source>
        <dbReference type="SAM" id="MobiDB-lite"/>
    </source>
</evidence>
<evidence type="ECO:0000313" key="11">
    <source>
        <dbReference type="Proteomes" id="UP000323671"/>
    </source>
</evidence>
<evidence type="ECO:0000256" key="1">
    <source>
        <dbReference type="ARBA" id="ARBA00004141"/>
    </source>
</evidence>
<keyword evidence="3 10" id="KW-0808">Transferase</keyword>
<accession>A0A5C1E9L2</accession>
<dbReference type="KEGG" id="otr:OTERR_18990"/>
<feature type="transmembrane region" description="Helical" evidence="8">
    <location>
        <begin position="301"/>
        <end position="322"/>
    </location>
</feature>
<name>A0A5C1E9L2_9RHOO</name>